<dbReference type="EMBL" id="KQ435724">
    <property type="protein sequence ID" value="KOX78395.1"/>
    <property type="molecule type" value="Genomic_DNA"/>
</dbReference>
<evidence type="ECO:0000256" key="3">
    <source>
        <dbReference type="ARBA" id="ARBA00022525"/>
    </source>
</evidence>
<evidence type="ECO:0000256" key="1">
    <source>
        <dbReference type="ARBA" id="ARBA00004613"/>
    </source>
</evidence>
<evidence type="ECO:0000256" key="2">
    <source>
        <dbReference type="ARBA" id="ARBA00009127"/>
    </source>
</evidence>
<dbReference type="FunFam" id="2.120.10.30:FF:000045">
    <property type="entry name" value="Blast:Protein yellow"/>
    <property type="match status" value="1"/>
</dbReference>
<organism evidence="7 8">
    <name type="scientific">Melipona quadrifasciata</name>
    <dbReference type="NCBI Taxonomy" id="166423"/>
    <lineage>
        <taxon>Eukaryota</taxon>
        <taxon>Metazoa</taxon>
        <taxon>Ecdysozoa</taxon>
        <taxon>Arthropoda</taxon>
        <taxon>Hexapoda</taxon>
        <taxon>Insecta</taxon>
        <taxon>Pterygota</taxon>
        <taxon>Neoptera</taxon>
        <taxon>Endopterygota</taxon>
        <taxon>Hymenoptera</taxon>
        <taxon>Apocrita</taxon>
        <taxon>Aculeata</taxon>
        <taxon>Apoidea</taxon>
        <taxon>Anthophila</taxon>
        <taxon>Apidae</taxon>
        <taxon>Melipona</taxon>
    </lineage>
</organism>
<evidence type="ECO:0000313" key="8">
    <source>
        <dbReference type="Proteomes" id="UP000053105"/>
    </source>
</evidence>
<dbReference type="STRING" id="166423.A0A0M9A6R8"/>
<keyword evidence="4" id="KW-0732">Signal</keyword>
<comment type="similarity">
    <text evidence="2">Belongs to the major royal jelly protein family.</text>
</comment>
<accession>A0A0M9A6R8</accession>
<dbReference type="OrthoDB" id="8184345at2759"/>
<dbReference type="Pfam" id="PF03022">
    <property type="entry name" value="MRJP"/>
    <property type="match status" value="3"/>
</dbReference>
<protein>
    <submittedName>
        <fullName evidence="7">Protein yellow</fullName>
    </submittedName>
</protein>
<keyword evidence="5" id="KW-0325">Glycoprotein</keyword>
<sequence>MAIPRFQDGVPVTLGYVTKQTSLDGNPLITPYPNWTYNDANNCASIISVYRIQIDECDRLWVLDTGKLKETQVCPPKLHVFSLRENRLITTHEFPRDQFKEDSLFVTVVVDIRNGDDKCKNTFAYIADVTGFALIVYDFSNSRSWKISNNLFYPYPAYGTFDINGDTFDLMDGILGLALGPVHNGDRILYFHSLASRVESWVPTSIIRNYTLFHENSEAAARSFVAFEDERSSQSAAEAMDRNGVLFFGSISDLAIACWNSKHYPRYGKKNIEIIVRNSETLQFPSGLKVITSKKGRQELWVLTPSFQKYMTGKLHSNETNFRIQAGFVDELIRGTNQGTNPLARDLSNTMKVIYEWKYIDFVPNDGEESSKNYKKFVPIDVDRWRSKIDRCDRLWVLDTGVVDTDHVCPAKLVVFDLRTSRLLKRIEIPKEVAINSTTGLGLLVTPAVQTNCEKTTVYIADVEGHGLIVYNDDDNSFRRLTSSAFDADLRYENYTIEGQTFQLTDGIVGMAVSPVSNLLYFNPMTSHNLEALETKSLGGNEPRYIVRTLQFTSGLKVKNTPEGEELLALTNRFQKAATDTYNIDEVNFRILRGNVEKLEQLQIVIANEGGKKKFSERSDDSLFALQGRKVGRRDSDHAMTRKRRSIRSEVKTRSSTTTRKSWSNLQRSNSYVYVSPTHSFAYNWDDPDLKYHHGCFGRKLPKVNCGKRCFGTQLCKNIELHKRQVKKILAPFD</sequence>
<evidence type="ECO:0000256" key="6">
    <source>
        <dbReference type="SAM" id="MobiDB-lite"/>
    </source>
</evidence>
<dbReference type="SUPFAM" id="SSF63825">
    <property type="entry name" value="YWTD domain"/>
    <property type="match status" value="1"/>
</dbReference>
<gene>
    <name evidence="7" type="ORF">WN51_07802</name>
</gene>
<comment type="subcellular location">
    <subcellularLocation>
        <location evidence="1">Secreted</location>
    </subcellularLocation>
</comment>
<dbReference type="Proteomes" id="UP000053105">
    <property type="component" value="Unassembled WGS sequence"/>
</dbReference>
<dbReference type="Gene3D" id="2.120.10.30">
    <property type="entry name" value="TolB, C-terminal domain"/>
    <property type="match status" value="3"/>
</dbReference>
<evidence type="ECO:0000256" key="5">
    <source>
        <dbReference type="ARBA" id="ARBA00023180"/>
    </source>
</evidence>
<keyword evidence="3" id="KW-0964">Secreted</keyword>
<dbReference type="InterPro" id="IPR017996">
    <property type="entry name" value="MRJP/yellow-related"/>
</dbReference>
<dbReference type="AlphaFoldDB" id="A0A0M9A6R8"/>
<keyword evidence="8" id="KW-1185">Reference proteome</keyword>
<evidence type="ECO:0000256" key="4">
    <source>
        <dbReference type="ARBA" id="ARBA00022729"/>
    </source>
</evidence>
<dbReference type="InterPro" id="IPR011042">
    <property type="entry name" value="6-blade_b-propeller_TolB-like"/>
</dbReference>
<dbReference type="PRINTS" id="PR01366">
    <property type="entry name" value="ROYALJELLY"/>
</dbReference>
<reference evidence="7 8" key="1">
    <citation type="submission" date="2015-07" db="EMBL/GenBank/DDBJ databases">
        <title>The genome of Melipona quadrifasciata.</title>
        <authorList>
            <person name="Pan H."/>
            <person name="Kapheim K."/>
        </authorList>
    </citation>
    <scope>NUCLEOTIDE SEQUENCE [LARGE SCALE GENOMIC DNA]</scope>
    <source>
        <strain evidence="7">0111107301</strain>
        <tissue evidence="7">Whole body</tissue>
    </source>
</reference>
<dbReference type="PANTHER" id="PTHR10009">
    <property type="entry name" value="PROTEIN YELLOW-RELATED"/>
    <property type="match status" value="1"/>
</dbReference>
<evidence type="ECO:0000313" key="7">
    <source>
        <dbReference type="EMBL" id="KOX78395.1"/>
    </source>
</evidence>
<name>A0A0M9A6R8_9HYME</name>
<dbReference type="GO" id="GO:0005576">
    <property type="term" value="C:extracellular region"/>
    <property type="evidence" value="ECO:0007669"/>
    <property type="project" value="UniProtKB-SubCell"/>
</dbReference>
<dbReference type="PANTHER" id="PTHR10009:SF7">
    <property type="entry name" value="GH10609P-RELATED"/>
    <property type="match status" value="1"/>
</dbReference>
<proteinExistence type="inferred from homology"/>
<feature type="region of interest" description="Disordered" evidence="6">
    <location>
        <begin position="634"/>
        <end position="662"/>
    </location>
</feature>